<evidence type="ECO:0000256" key="1">
    <source>
        <dbReference type="SAM" id="MobiDB-lite"/>
    </source>
</evidence>
<reference evidence="2 3" key="1">
    <citation type="submission" date="2022-01" db="EMBL/GenBank/DDBJ databases">
        <title>A chromosomal length assembly of Cordylochernes scorpioides.</title>
        <authorList>
            <person name="Zeh D."/>
            <person name="Zeh J."/>
        </authorList>
    </citation>
    <scope>NUCLEOTIDE SEQUENCE [LARGE SCALE GENOMIC DNA]</scope>
    <source>
        <strain evidence="2">IN4F17</strain>
        <tissue evidence="2">Whole Body</tissue>
    </source>
</reference>
<feature type="region of interest" description="Disordered" evidence="1">
    <location>
        <begin position="81"/>
        <end position="115"/>
    </location>
</feature>
<protein>
    <submittedName>
        <fullName evidence="2">Uncharacterized protein</fullName>
    </submittedName>
</protein>
<gene>
    <name evidence="2" type="ORF">LAZ67_15001803</name>
</gene>
<feature type="compositionally biased region" description="Basic and acidic residues" evidence="1">
    <location>
        <begin position="90"/>
        <end position="107"/>
    </location>
</feature>
<keyword evidence="3" id="KW-1185">Reference proteome</keyword>
<accession>A0ABY6LBM3</accession>
<name>A0ABY6LBM3_9ARAC</name>
<feature type="region of interest" description="Disordered" evidence="1">
    <location>
        <begin position="1"/>
        <end position="47"/>
    </location>
</feature>
<dbReference type="EMBL" id="CP092877">
    <property type="protein sequence ID" value="UYV77642.1"/>
    <property type="molecule type" value="Genomic_DNA"/>
</dbReference>
<dbReference type="Proteomes" id="UP001235939">
    <property type="component" value="Chromosome 15"/>
</dbReference>
<evidence type="ECO:0000313" key="3">
    <source>
        <dbReference type="Proteomes" id="UP001235939"/>
    </source>
</evidence>
<sequence>MSARCRLLQPPGLGLEGSPQGVERAPGGGEGQHASTQGDQIDGDDGGWVVLLGVEQGEHGHPQVREQDEGHVGVLAMVPAGEGNDAPESVEQHKRQGGEGRGQEEVVRVPPESDGARANGISQYIHQGECPTDHAEPQPRHCTQSTLVAIHSSLDPQVTWNAVLLIEWSGIRRYDEVKRNAQNRKFGSTFGFSKNKNLVSYVPKIGKSVILLSTMHSTTTIDQETAEQ</sequence>
<proteinExistence type="predicted"/>
<evidence type="ECO:0000313" key="2">
    <source>
        <dbReference type="EMBL" id="UYV77642.1"/>
    </source>
</evidence>
<organism evidence="2 3">
    <name type="scientific">Cordylochernes scorpioides</name>
    <dbReference type="NCBI Taxonomy" id="51811"/>
    <lineage>
        <taxon>Eukaryota</taxon>
        <taxon>Metazoa</taxon>
        <taxon>Ecdysozoa</taxon>
        <taxon>Arthropoda</taxon>
        <taxon>Chelicerata</taxon>
        <taxon>Arachnida</taxon>
        <taxon>Pseudoscorpiones</taxon>
        <taxon>Cheliferoidea</taxon>
        <taxon>Chernetidae</taxon>
        <taxon>Cordylochernes</taxon>
    </lineage>
</organism>